<keyword evidence="4" id="KW-1185">Reference proteome</keyword>
<protein>
    <submittedName>
        <fullName evidence="3">Small GTPase, P-loop containing nucleoside triphosphate hydrolase</fullName>
    </submittedName>
</protein>
<dbReference type="GO" id="GO:0007264">
    <property type="term" value="P:small GTPase-mediated signal transduction"/>
    <property type="evidence" value="ECO:0007669"/>
    <property type="project" value="InterPro"/>
</dbReference>
<evidence type="ECO:0000256" key="1">
    <source>
        <dbReference type="ARBA" id="ARBA00022741"/>
    </source>
</evidence>
<dbReference type="InterPro" id="IPR027417">
    <property type="entry name" value="P-loop_NTPase"/>
</dbReference>
<dbReference type="SUPFAM" id="SSF52540">
    <property type="entry name" value="P-loop containing nucleoside triphosphate hydrolases"/>
    <property type="match status" value="1"/>
</dbReference>
<dbReference type="PANTHER" id="PTHR24072">
    <property type="entry name" value="RHO FAMILY GTPASE"/>
    <property type="match status" value="1"/>
</dbReference>
<proteinExistence type="predicted"/>
<accession>A0A9Q9EHU9</accession>
<dbReference type="GO" id="GO:0003924">
    <property type="term" value="F:GTPase activity"/>
    <property type="evidence" value="ECO:0007669"/>
    <property type="project" value="InterPro"/>
</dbReference>
<dbReference type="OrthoDB" id="8830751at2759"/>
<dbReference type="GO" id="GO:0005525">
    <property type="term" value="F:GTP binding"/>
    <property type="evidence" value="ECO:0007669"/>
    <property type="project" value="UniProtKB-KW"/>
</dbReference>
<dbReference type="Proteomes" id="UP001056384">
    <property type="component" value="Chromosome 2"/>
</dbReference>
<dbReference type="AlphaFoldDB" id="A0A9Q9EHU9"/>
<dbReference type="SMART" id="SM00174">
    <property type="entry name" value="RHO"/>
    <property type="match status" value="1"/>
</dbReference>
<organism evidence="3 4">
    <name type="scientific">Septoria linicola</name>
    <dbReference type="NCBI Taxonomy" id="215465"/>
    <lineage>
        <taxon>Eukaryota</taxon>
        <taxon>Fungi</taxon>
        <taxon>Dikarya</taxon>
        <taxon>Ascomycota</taxon>
        <taxon>Pezizomycotina</taxon>
        <taxon>Dothideomycetes</taxon>
        <taxon>Dothideomycetidae</taxon>
        <taxon>Mycosphaerellales</taxon>
        <taxon>Mycosphaerellaceae</taxon>
        <taxon>Septoria</taxon>
    </lineage>
</organism>
<dbReference type="Pfam" id="PF00071">
    <property type="entry name" value="Ras"/>
    <property type="match status" value="1"/>
</dbReference>
<evidence type="ECO:0000256" key="2">
    <source>
        <dbReference type="ARBA" id="ARBA00023134"/>
    </source>
</evidence>
<gene>
    <name evidence="3" type="ORF">Slin15195_G037180</name>
</gene>
<keyword evidence="3" id="KW-0378">Hydrolase</keyword>
<reference evidence="3" key="1">
    <citation type="submission" date="2022-06" db="EMBL/GenBank/DDBJ databases">
        <title>Complete genome sequences of two strains of the flax pathogen Septoria linicola.</title>
        <authorList>
            <person name="Lapalu N."/>
            <person name="Simon A."/>
            <person name="Demenou B."/>
            <person name="Paumier D."/>
            <person name="Guillot M.-P."/>
            <person name="Gout L."/>
            <person name="Valade R."/>
        </authorList>
    </citation>
    <scope>NUCLEOTIDE SEQUENCE</scope>
    <source>
        <strain evidence="3">SE15195</strain>
    </source>
</reference>
<keyword evidence="2" id="KW-0342">GTP-binding</keyword>
<dbReference type="Gene3D" id="3.40.50.300">
    <property type="entry name" value="P-loop containing nucleotide triphosphate hydrolases"/>
    <property type="match status" value="1"/>
</dbReference>
<keyword evidence="1" id="KW-0547">Nucleotide-binding</keyword>
<evidence type="ECO:0000313" key="3">
    <source>
        <dbReference type="EMBL" id="USW50399.1"/>
    </source>
</evidence>
<dbReference type="InterPro" id="IPR003578">
    <property type="entry name" value="Small_GTPase_Rho"/>
</dbReference>
<sequence length="120" mass="13932">MAIVEYHVGKTAMVEIFTRIRTDVTMENDTATLGLELYDTSSKDEHRPSRKLACVNAEIILNCFAIDDRRSYWNIYNEWDLEVSFHAKHIPTIVVGTKKDLRDGLPNLSPQLQGRYKLRY</sequence>
<dbReference type="EMBL" id="CP099419">
    <property type="protein sequence ID" value="USW50399.1"/>
    <property type="molecule type" value="Genomic_DNA"/>
</dbReference>
<dbReference type="InterPro" id="IPR001806">
    <property type="entry name" value="Small_GTPase"/>
</dbReference>
<evidence type="ECO:0000313" key="4">
    <source>
        <dbReference type="Proteomes" id="UP001056384"/>
    </source>
</evidence>
<name>A0A9Q9EHU9_9PEZI</name>